<dbReference type="PROSITE" id="PS51670">
    <property type="entry name" value="SHKT"/>
    <property type="match status" value="1"/>
</dbReference>
<evidence type="ECO:0000256" key="9">
    <source>
        <dbReference type="SAM" id="MobiDB-lite"/>
    </source>
</evidence>
<feature type="disulfide bond" evidence="8">
    <location>
        <begin position="157"/>
        <end position="191"/>
    </location>
</feature>
<comment type="catalytic activity">
    <reaction evidence="1">
        <text>2 a phenolic donor + H2O2 = 2 a phenolic radical donor + 2 H2O</text>
        <dbReference type="Rhea" id="RHEA:56136"/>
        <dbReference type="ChEBI" id="CHEBI:15377"/>
        <dbReference type="ChEBI" id="CHEBI:16240"/>
        <dbReference type="ChEBI" id="CHEBI:139520"/>
        <dbReference type="ChEBI" id="CHEBI:139521"/>
        <dbReference type="EC" id="1.11.1.7"/>
    </reaction>
</comment>
<dbReference type="EC" id="1.11.1.7" evidence="2"/>
<name>A0AAN4ZD72_9BILA</name>
<dbReference type="InterPro" id="IPR037120">
    <property type="entry name" value="Haem_peroxidase_sf_animal"/>
</dbReference>
<sequence>ATLYSLPFFPSPPLTVLPFLMGPTRLLIFLLLLIPDVLSDGEVYDDMEEKSESDSRELSPPQPPFAPPRMEMDSSPPGGSPPSPRGEFPSPGPPSMSNGTMDSMMEGLSGEGGNMPFMLIERSPRSGDNEVEEDEEEEVKKEKKKGGKGEKKEGSECKDSNDLCKFWSSIGECESNTDWMNKHCPISCDQCNATAPCIDKHRLCHFWSSINECVTNAVWMLAHCPLSCKSCKGEPVNGHLPPTSGDFKESDCTFVTTHEDTSQRRTISINDVRQSVANFQCVPTLTAPRCSRNLCYHLKFRTFDGTCNNLHRPLVGSAFSALKRLKSPIYDNNLNAPTSSFTRIRPSAREASRLLLASSSAIPHNANALLMQWGQFIAHDLAKTTMLNNQECAACTSAGGKCFSVFLSRADPTFGRFMCLPVARSAPVCGSGTSSFREQYNENTAYIDGSMIYGSSDRDQFLFRQGQFLKTKNIKGRMFPPVDNNNNVVAGDDRANIFVGLAALHTIFLRLHNKYAQTLQRVNTHWDSERVFHEARKIMGAVLQRITYHEYLPRVLGEEYGRLLGRYSGYDKDIDPSVANEFTSCAFRFGHGMIQEFYPFLDDKFNQIGGIPFNDGMFKSIHILNNGVDPLLRGMITLPAKMPQRLTPAVTERIFGNSDLGSINIQRGRDHGVPGYIAWRKMCGLPEVKDFDDLAATIKNKVVVENLKLVYKHVENIDMYVGSILEEPYKNALVGPTMACVISDQFRRARDGDRFYYENDRVFTPSQRRQIDKMSIARVLCVAGEAWSRVPKHSFDTFMPERDKLTKCDQVADIDFNEWKEDI</sequence>
<dbReference type="GO" id="GO:0005615">
    <property type="term" value="C:extracellular space"/>
    <property type="evidence" value="ECO:0007669"/>
    <property type="project" value="TreeGrafter"/>
</dbReference>
<evidence type="ECO:0000256" key="5">
    <source>
        <dbReference type="ARBA" id="ARBA00022729"/>
    </source>
</evidence>
<evidence type="ECO:0000256" key="10">
    <source>
        <dbReference type="SAM" id="SignalP"/>
    </source>
</evidence>
<dbReference type="CDD" id="cd09823">
    <property type="entry name" value="peroxinectin_like"/>
    <property type="match status" value="1"/>
</dbReference>
<evidence type="ECO:0000256" key="4">
    <source>
        <dbReference type="ARBA" id="ARBA00022723"/>
    </source>
</evidence>
<dbReference type="Gene3D" id="1.10.640.10">
    <property type="entry name" value="Haem peroxidase domain superfamily, animal type"/>
    <property type="match status" value="1"/>
</dbReference>
<dbReference type="GO" id="GO:0140825">
    <property type="term" value="F:lactoperoxidase activity"/>
    <property type="evidence" value="ECO:0007669"/>
    <property type="project" value="UniProtKB-EC"/>
</dbReference>
<dbReference type="Proteomes" id="UP001328107">
    <property type="component" value="Unassembled WGS sequence"/>
</dbReference>
<gene>
    <name evidence="12" type="ORF">PMAYCL1PPCAC_07151</name>
</gene>
<keyword evidence="3" id="KW-0575">Peroxidase</keyword>
<dbReference type="Pfam" id="PF03098">
    <property type="entry name" value="An_peroxidase"/>
    <property type="match status" value="1"/>
</dbReference>
<dbReference type="InterPro" id="IPR010255">
    <property type="entry name" value="Haem_peroxidase_sf"/>
</dbReference>
<feature type="binding site" description="axial binding residue" evidence="7">
    <location>
        <position position="591"/>
    </location>
    <ligand>
        <name>heme b</name>
        <dbReference type="ChEBI" id="CHEBI:60344"/>
    </ligand>
    <ligandPart>
        <name>Fe</name>
        <dbReference type="ChEBI" id="CHEBI:18248"/>
    </ligandPart>
</feature>
<evidence type="ECO:0000256" key="2">
    <source>
        <dbReference type="ARBA" id="ARBA00012313"/>
    </source>
</evidence>
<proteinExistence type="predicted"/>
<keyword evidence="5 10" id="KW-0732">Signal</keyword>
<dbReference type="EMBL" id="BTRK01000002">
    <property type="protein sequence ID" value="GMR36956.1"/>
    <property type="molecule type" value="Genomic_DNA"/>
</dbReference>
<evidence type="ECO:0000256" key="6">
    <source>
        <dbReference type="ARBA" id="ARBA00023157"/>
    </source>
</evidence>
<evidence type="ECO:0000256" key="1">
    <source>
        <dbReference type="ARBA" id="ARBA00000189"/>
    </source>
</evidence>
<dbReference type="PANTHER" id="PTHR11475:SF51">
    <property type="entry name" value="SHKT DOMAIN-CONTAINING PROTEIN"/>
    <property type="match status" value="1"/>
</dbReference>
<dbReference type="SMART" id="SM00254">
    <property type="entry name" value="ShKT"/>
    <property type="match status" value="2"/>
</dbReference>
<evidence type="ECO:0000313" key="13">
    <source>
        <dbReference type="Proteomes" id="UP001328107"/>
    </source>
</evidence>
<comment type="caution">
    <text evidence="12">The sequence shown here is derived from an EMBL/GenBank/DDBJ whole genome shotgun (WGS) entry which is preliminary data.</text>
</comment>
<comment type="caution">
    <text evidence="8">Lacks conserved residue(s) required for the propagation of feature annotation.</text>
</comment>
<evidence type="ECO:0000256" key="7">
    <source>
        <dbReference type="PIRSR" id="PIRSR619791-2"/>
    </source>
</evidence>
<dbReference type="AlphaFoldDB" id="A0AAN4ZD72"/>
<dbReference type="InterPro" id="IPR019791">
    <property type="entry name" value="Haem_peroxidase_animal"/>
</dbReference>
<accession>A0AAN4ZD72</accession>
<organism evidence="12 13">
    <name type="scientific">Pristionchus mayeri</name>
    <dbReference type="NCBI Taxonomy" id="1317129"/>
    <lineage>
        <taxon>Eukaryota</taxon>
        <taxon>Metazoa</taxon>
        <taxon>Ecdysozoa</taxon>
        <taxon>Nematoda</taxon>
        <taxon>Chromadorea</taxon>
        <taxon>Rhabditida</taxon>
        <taxon>Rhabditina</taxon>
        <taxon>Diplogasteromorpha</taxon>
        <taxon>Diplogasteroidea</taxon>
        <taxon>Neodiplogasteridae</taxon>
        <taxon>Pristionchus</taxon>
    </lineage>
</organism>
<keyword evidence="6 8" id="KW-1015">Disulfide bond</keyword>
<dbReference type="GO" id="GO:0006979">
    <property type="term" value="P:response to oxidative stress"/>
    <property type="evidence" value="ECO:0007669"/>
    <property type="project" value="InterPro"/>
</dbReference>
<dbReference type="GO" id="GO:0046872">
    <property type="term" value="F:metal ion binding"/>
    <property type="evidence" value="ECO:0007669"/>
    <property type="project" value="UniProtKB-KW"/>
</dbReference>
<reference evidence="13" key="1">
    <citation type="submission" date="2022-10" db="EMBL/GenBank/DDBJ databases">
        <title>Genome assembly of Pristionchus species.</title>
        <authorList>
            <person name="Yoshida K."/>
            <person name="Sommer R.J."/>
        </authorList>
    </citation>
    <scope>NUCLEOTIDE SEQUENCE [LARGE SCALE GENOMIC DNA]</scope>
    <source>
        <strain evidence="13">RS5460</strain>
    </source>
</reference>
<keyword evidence="7" id="KW-0349">Heme</keyword>
<dbReference type="PANTHER" id="PTHR11475">
    <property type="entry name" value="OXIDASE/PEROXIDASE"/>
    <property type="match status" value="1"/>
</dbReference>
<protein>
    <recommendedName>
        <fullName evidence="2">peroxidase</fullName>
        <ecNumber evidence="2">1.11.1.7</ecNumber>
    </recommendedName>
</protein>
<dbReference type="PROSITE" id="PS50292">
    <property type="entry name" value="PEROXIDASE_3"/>
    <property type="match status" value="1"/>
</dbReference>
<feature type="compositionally biased region" description="Basic and acidic residues" evidence="9">
    <location>
        <begin position="147"/>
        <end position="158"/>
    </location>
</feature>
<feature type="domain" description="ShKT" evidence="11">
    <location>
        <begin position="157"/>
        <end position="191"/>
    </location>
</feature>
<keyword evidence="7" id="KW-0408">Iron</keyword>
<dbReference type="GO" id="GO:0020037">
    <property type="term" value="F:heme binding"/>
    <property type="evidence" value="ECO:0007669"/>
    <property type="project" value="InterPro"/>
</dbReference>
<dbReference type="Pfam" id="PF01549">
    <property type="entry name" value="ShK"/>
    <property type="match status" value="2"/>
</dbReference>
<keyword evidence="4 7" id="KW-0479">Metal-binding</keyword>
<feature type="chain" id="PRO_5042957339" description="peroxidase" evidence="10">
    <location>
        <begin position="40"/>
        <end position="823"/>
    </location>
</feature>
<dbReference type="InterPro" id="IPR003582">
    <property type="entry name" value="ShKT_dom"/>
</dbReference>
<evidence type="ECO:0000256" key="3">
    <source>
        <dbReference type="ARBA" id="ARBA00022559"/>
    </source>
</evidence>
<feature type="region of interest" description="Disordered" evidence="9">
    <location>
        <begin position="45"/>
        <end position="158"/>
    </location>
</feature>
<feature type="signal peptide" evidence="10">
    <location>
        <begin position="1"/>
        <end position="39"/>
    </location>
</feature>
<feature type="non-terminal residue" evidence="12">
    <location>
        <position position="1"/>
    </location>
</feature>
<evidence type="ECO:0000256" key="8">
    <source>
        <dbReference type="PROSITE-ProRule" id="PRU01005"/>
    </source>
</evidence>
<keyword evidence="3" id="KW-0560">Oxidoreductase</keyword>
<keyword evidence="13" id="KW-1185">Reference proteome</keyword>
<evidence type="ECO:0000259" key="11">
    <source>
        <dbReference type="PROSITE" id="PS51670"/>
    </source>
</evidence>
<dbReference type="SUPFAM" id="SSF48113">
    <property type="entry name" value="Heme-dependent peroxidases"/>
    <property type="match status" value="1"/>
</dbReference>
<feature type="compositionally biased region" description="Pro residues" evidence="9">
    <location>
        <begin position="78"/>
        <end position="94"/>
    </location>
</feature>
<evidence type="ECO:0000313" key="12">
    <source>
        <dbReference type="EMBL" id="GMR36956.1"/>
    </source>
</evidence>
<dbReference type="FunFam" id="1.10.640.10:FF:000007">
    <property type="entry name" value="Peroxidase mlt-7"/>
    <property type="match status" value="1"/>
</dbReference>
<dbReference type="PRINTS" id="PR00457">
    <property type="entry name" value="ANPEROXIDASE"/>
</dbReference>